<dbReference type="InterPro" id="IPR007730">
    <property type="entry name" value="SPOR-like_dom"/>
</dbReference>
<dbReference type="GO" id="GO:0042834">
    <property type="term" value="F:peptidoglycan binding"/>
    <property type="evidence" value="ECO:0007669"/>
    <property type="project" value="InterPro"/>
</dbReference>
<evidence type="ECO:0000313" key="4">
    <source>
        <dbReference type="Proteomes" id="UP000199476"/>
    </source>
</evidence>
<dbReference type="PROSITE" id="PS51724">
    <property type="entry name" value="SPOR"/>
    <property type="match status" value="1"/>
</dbReference>
<dbReference type="PANTHER" id="PTHR40446">
    <property type="entry name" value="N-ACETYLGLUCOSAMINE-1-PHOSPHODIESTER ALPHA-N-ACETYLGLUCOSAMINIDASE"/>
    <property type="match status" value="1"/>
</dbReference>
<reference evidence="3 4" key="1">
    <citation type="submission" date="2016-10" db="EMBL/GenBank/DDBJ databases">
        <authorList>
            <person name="de Groot N.N."/>
        </authorList>
    </citation>
    <scope>NUCLEOTIDE SEQUENCE [LARGE SCALE GENOMIC DNA]</scope>
    <source>
        <strain evidence="3 4">SLAS-1</strain>
    </source>
</reference>
<dbReference type="Pfam" id="PF05036">
    <property type="entry name" value="SPOR"/>
    <property type="match status" value="1"/>
</dbReference>
<keyword evidence="4" id="KW-1185">Reference proteome</keyword>
<proteinExistence type="predicted"/>
<dbReference type="PANTHER" id="PTHR40446:SF2">
    <property type="entry name" value="N-ACETYLGLUCOSAMINE-1-PHOSPHODIESTER ALPHA-N-ACETYLGLUCOSAMINIDASE"/>
    <property type="match status" value="1"/>
</dbReference>
<dbReference type="Proteomes" id="UP000199476">
    <property type="component" value="Unassembled WGS sequence"/>
</dbReference>
<dbReference type="SUPFAM" id="SSF110997">
    <property type="entry name" value="Sporulation related repeat"/>
    <property type="match status" value="1"/>
</dbReference>
<name>A0A1G9ML87_9FIRM</name>
<dbReference type="AlphaFoldDB" id="A0A1G9ML87"/>
<dbReference type="Pfam" id="PF09992">
    <property type="entry name" value="NAGPA"/>
    <property type="match status" value="1"/>
</dbReference>
<sequence length="879" mass="97347">MLDLIRQSFQKKYNPGSESFFTAHIGVHAAFFTMMLVIFSIGFSPVDPGTAAAANIGGSGELQQFYAQDEQIRIKHDQNDHSREIELLETSRVLDPESGEAIYLEPGNYRVDFEQTGMGEIHSVQIFASDSRSRVMTVRKEAERAGFAALNIIGPDETAEDDDLWRLQVGEKQERDEAEQLLDRLQEAGFQGWITTTSSEESGFKFYSPEAADGEQKTIAADRLEIEGEMMAVDGIRLNGAGLIKSGPEIDVLGWMPIDRAVKYKISPLARQYIPGAEEEALRALAVALRSRFLSDYLYSEEGYLELAELGSEAERGKITAACKSAVYATAGEYLSRKRELMRGYYHPDSGGVTAEPEGLLDEKRPSVRTAREGLSWQEDKYAEKNTWTQNFGLTFIENELLSRLVDLNPDLQVMPSTLEEIEVEDREGSGRVSRLVFHTGSGSFVIEDEDIYEIFAKESENFELPSLLFEIEEYTQNDEVYRFRLTGRGKGHGMGLPLSSAALAAREGTDRREILSVYHGAEIIGLEDLLITERAVDASVQLGIDYQELRQFTIEGRRVFNVIEFNQRRSRYDMQLFLAGDSIESGPESLAGLGERKGALVGVNGGYFDYQGRPLGLLYREGETISTTPPGLSRTALAGDQKDNFNIARYEWSAKIRTGDIELDVSGVNRPARDGELTLINDHYGDLPPRQRNVGVEVLVVDDRIRGMHRGQLSYPLEIPSGGYLIQARGEAASRLSQAETGDPLEIRENIKPESELPGEIDFILGAGPQLIEEGSVNITSEEESFQEDIVSGRAPRTAVGITEDDKLLLVTVDGRQPERSMGVSLEGLADILLKLGADEAVNLDGGDSSSMLVRGFTMNVPSGYREVSNSLLIVPEN</sequence>
<gene>
    <name evidence="3" type="ORF">SAMN04488692_108102</name>
</gene>
<dbReference type="InterPro" id="IPR018711">
    <property type="entry name" value="NAGPA"/>
</dbReference>
<keyword evidence="1" id="KW-1133">Transmembrane helix</keyword>
<protein>
    <submittedName>
        <fullName evidence="3">SpoIID/LytB domain protein</fullName>
    </submittedName>
</protein>
<feature type="transmembrane region" description="Helical" evidence="1">
    <location>
        <begin position="21"/>
        <end position="43"/>
    </location>
</feature>
<keyword evidence="1" id="KW-0812">Transmembrane</keyword>
<dbReference type="EMBL" id="FNGO01000008">
    <property type="protein sequence ID" value="SDL74979.1"/>
    <property type="molecule type" value="Genomic_DNA"/>
</dbReference>
<dbReference type="InterPro" id="IPR036680">
    <property type="entry name" value="SPOR-like_sf"/>
</dbReference>
<dbReference type="OrthoDB" id="9809781at2"/>
<evidence type="ECO:0000259" key="2">
    <source>
        <dbReference type="PROSITE" id="PS51724"/>
    </source>
</evidence>
<organism evidence="3 4">
    <name type="scientific">Halarsenatibacter silvermanii</name>
    <dbReference type="NCBI Taxonomy" id="321763"/>
    <lineage>
        <taxon>Bacteria</taxon>
        <taxon>Bacillati</taxon>
        <taxon>Bacillota</taxon>
        <taxon>Clostridia</taxon>
        <taxon>Halanaerobiales</taxon>
        <taxon>Halarsenatibacteraceae</taxon>
        <taxon>Halarsenatibacter</taxon>
    </lineage>
</organism>
<accession>A0A1G9ML87</accession>
<dbReference type="Gene3D" id="3.30.70.1070">
    <property type="entry name" value="Sporulation related repeat"/>
    <property type="match status" value="1"/>
</dbReference>
<keyword evidence="1" id="KW-0472">Membrane</keyword>
<dbReference type="STRING" id="321763.SAMN04488692_108102"/>
<evidence type="ECO:0000256" key="1">
    <source>
        <dbReference type="SAM" id="Phobius"/>
    </source>
</evidence>
<evidence type="ECO:0000313" key="3">
    <source>
        <dbReference type="EMBL" id="SDL74979.1"/>
    </source>
</evidence>
<dbReference type="RefSeq" id="WP_089759669.1">
    <property type="nucleotide sequence ID" value="NZ_FNGO01000008.1"/>
</dbReference>
<feature type="domain" description="SPOR" evidence="2">
    <location>
        <begin position="116"/>
        <end position="197"/>
    </location>
</feature>